<evidence type="ECO:0000313" key="2">
    <source>
        <dbReference type="Proteomes" id="UP000531231"/>
    </source>
</evidence>
<organism evidence="1 2">
    <name type="scientific">Pseudochrobactrum saccharolyticum</name>
    <dbReference type="NCBI Taxonomy" id="354352"/>
    <lineage>
        <taxon>Bacteria</taxon>
        <taxon>Pseudomonadati</taxon>
        <taxon>Pseudomonadota</taxon>
        <taxon>Alphaproteobacteria</taxon>
        <taxon>Hyphomicrobiales</taxon>
        <taxon>Brucellaceae</taxon>
        <taxon>Pseudochrobactrum</taxon>
    </lineage>
</organism>
<accession>A0A7W8EPT1</accession>
<proteinExistence type="predicted"/>
<dbReference type="Proteomes" id="UP000531231">
    <property type="component" value="Unassembled WGS sequence"/>
</dbReference>
<sequence>MAELIADYVRNFAVAIIDLQRTALSLSDLFYCAAFMRADE</sequence>
<gene>
    <name evidence="1" type="ORF">HNQ68_001452</name>
</gene>
<name>A0A7W8EPT1_9HYPH</name>
<evidence type="ECO:0000313" key="1">
    <source>
        <dbReference type="EMBL" id="MBB5090928.1"/>
    </source>
</evidence>
<comment type="caution">
    <text evidence="1">The sequence shown here is derived from an EMBL/GenBank/DDBJ whole genome shotgun (WGS) entry which is preliminary data.</text>
</comment>
<reference evidence="1 2" key="1">
    <citation type="submission" date="2020-08" db="EMBL/GenBank/DDBJ databases">
        <title>Genomic Encyclopedia of Type Strains, Phase IV (KMG-IV): sequencing the most valuable type-strain genomes for metagenomic binning, comparative biology and taxonomic classification.</title>
        <authorList>
            <person name="Goeker M."/>
        </authorList>
    </citation>
    <scope>NUCLEOTIDE SEQUENCE [LARGE SCALE GENOMIC DNA]</scope>
    <source>
        <strain evidence="1 2">DSM 25620</strain>
    </source>
</reference>
<dbReference type="EMBL" id="JACHIL010000002">
    <property type="protein sequence ID" value="MBB5090928.1"/>
    <property type="molecule type" value="Genomic_DNA"/>
</dbReference>
<keyword evidence="2" id="KW-1185">Reference proteome</keyword>
<dbReference type="AlphaFoldDB" id="A0A7W8EPT1"/>
<protein>
    <submittedName>
        <fullName evidence="1">Uncharacterized protein</fullName>
    </submittedName>
</protein>